<accession>A0A5N6PS26</accession>
<dbReference type="EMBL" id="SZYD01000003">
    <property type="protein sequence ID" value="KAD6796733.1"/>
    <property type="molecule type" value="Genomic_DNA"/>
</dbReference>
<proteinExistence type="predicted"/>
<keyword evidence="3" id="KW-1185">Reference proteome</keyword>
<name>A0A5N6PS26_9ASTR</name>
<keyword evidence="1" id="KW-1133">Transmembrane helix</keyword>
<evidence type="ECO:0000313" key="3">
    <source>
        <dbReference type="Proteomes" id="UP000326396"/>
    </source>
</evidence>
<comment type="caution">
    <text evidence="2">The sequence shown here is derived from an EMBL/GenBank/DDBJ whole genome shotgun (WGS) entry which is preliminary data.</text>
</comment>
<dbReference type="AlphaFoldDB" id="A0A5N6PS26"/>
<protein>
    <submittedName>
        <fullName evidence="2">Uncharacterized protein</fullName>
    </submittedName>
</protein>
<dbReference type="Proteomes" id="UP000326396">
    <property type="component" value="Linkage Group LG11"/>
</dbReference>
<feature type="transmembrane region" description="Helical" evidence="1">
    <location>
        <begin position="12"/>
        <end position="34"/>
    </location>
</feature>
<feature type="transmembrane region" description="Helical" evidence="1">
    <location>
        <begin position="46"/>
        <end position="65"/>
    </location>
</feature>
<organism evidence="2 3">
    <name type="scientific">Mikania micrantha</name>
    <name type="common">bitter vine</name>
    <dbReference type="NCBI Taxonomy" id="192012"/>
    <lineage>
        <taxon>Eukaryota</taxon>
        <taxon>Viridiplantae</taxon>
        <taxon>Streptophyta</taxon>
        <taxon>Embryophyta</taxon>
        <taxon>Tracheophyta</taxon>
        <taxon>Spermatophyta</taxon>
        <taxon>Magnoliopsida</taxon>
        <taxon>eudicotyledons</taxon>
        <taxon>Gunneridae</taxon>
        <taxon>Pentapetalae</taxon>
        <taxon>asterids</taxon>
        <taxon>campanulids</taxon>
        <taxon>Asterales</taxon>
        <taxon>Asteraceae</taxon>
        <taxon>Asteroideae</taxon>
        <taxon>Heliantheae alliance</taxon>
        <taxon>Eupatorieae</taxon>
        <taxon>Mikania</taxon>
    </lineage>
</organism>
<keyword evidence="1" id="KW-0472">Membrane</keyword>
<gene>
    <name evidence="2" type="ORF">E3N88_07629</name>
</gene>
<reference evidence="2 3" key="1">
    <citation type="submission" date="2019-05" db="EMBL/GenBank/DDBJ databases">
        <title>Mikania micrantha, genome provides insights into the molecular mechanism of rapid growth.</title>
        <authorList>
            <person name="Liu B."/>
        </authorList>
    </citation>
    <scope>NUCLEOTIDE SEQUENCE [LARGE SCALE GENOMIC DNA]</scope>
    <source>
        <strain evidence="2">NLD-2019</strain>
        <tissue evidence="2">Leaf</tissue>
    </source>
</reference>
<evidence type="ECO:0000256" key="1">
    <source>
        <dbReference type="SAM" id="Phobius"/>
    </source>
</evidence>
<evidence type="ECO:0000313" key="2">
    <source>
        <dbReference type="EMBL" id="KAD6796733.1"/>
    </source>
</evidence>
<keyword evidence="1" id="KW-0812">Transmembrane</keyword>
<sequence>MATSSSTSTLLVALKSSFIILMCIMAVALAYLLIMDGYSSCFDPNAWWTIAAVTNVLVFFAFIVVSKFINFLAKLFEDHLIDLQHFFIQNITSRDNGLAFLQGIKLDEESCSDVYVVLVWRLCYLWIHCYALLQVVT</sequence>